<dbReference type="SUPFAM" id="SSF82199">
    <property type="entry name" value="SET domain"/>
    <property type="match status" value="1"/>
</dbReference>
<feature type="domain" description="SET" evidence="1">
    <location>
        <begin position="56"/>
        <end position="190"/>
    </location>
</feature>
<dbReference type="CDD" id="cd20071">
    <property type="entry name" value="SET_SMYD"/>
    <property type="match status" value="1"/>
</dbReference>
<evidence type="ECO:0000313" key="3">
    <source>
        <dbReference type="Proteomes" id="UP000724874"/>
    </source>
</evidence>
<dbReference type="OrthoDB" id="265717at2759"/>
<dbReference type="InterPro" id="IPR053185">
    <property type="entry name" value="SET_domain_protein"/>
</dbReference>
<dbReference type="PANTHER" id="PTHR47332:SF4">
    <property type="entry name" value="SET DOMAIN-CONTAINING PROTEIN 5"/>
    <property type="match status" value="1"/>
</dbReference>
<evidence type="ECO:0000313" key="2">
    <source>
        <dbReference type="EMBL" id="KAF8882159.1"/>
    </source>
</evidence>
<dbReference type="PANTHER" id="PTHR47332">
    <property type="entry name" value="SET DOMAIN-CONTAINING PROTEIN 5"/>
    <property type="match status" value="1"/>
</dbReference>
<gene>
    <name evidence="2" type="ORF">CPB84DRAFT_1791070</name>
</gene>
<dbReference type="Gene3D" id="2.170.270.10">
    <property type="entry name" value="SET domain"/>
    <property type="match status" value="1"/>
</dbReference>
<accession>A0A9P5NCL2</accession>
<dbReference type="Proteomes" id="UP000724874">
    <property type="component" value="Unassembled WGS sequence"/>
</dbReference>
<evidence type="ECO:0000259" key="1">
    <source>
        <dbReference type="PROSITE" id="PS50280"/>
    </source>
</evidence>
<proteinExistence type="predicted"/>
<dbReference type="InterPro" id="IPR001214">
    <property type="entry name" value="SET_dom"/>
</dbReference>
<dbReference type="EMBL" id="JADNYJ010000125">
    <property type="protein sequence ID" value="KAF8882159.1"/>
    <property type="molecule type" value="Genomic_DNA"/>
</dbReference>
<dbReference type="Pfam" id="PF00856">
    <property type="entry name" value="SET"/>
    <property type="match status" value="1"/>
</dbReference>
<name>A0A9P5NCL2_GYMJU</name>
<dbReference type="AlphaFoldDB" id="A0A9P5NCL2"/>
<keyword evidence="3" id="KW-1185">Reference proteome</keyword>
<comment type="caution">
    <text evidence="2">The sequence shown here is derived from an EMBL/GenBank/DDBJ whole genome shotgun (WGS) entry which is preliminary data.</text>
</comment>
<protein>
    <recommendedName>
        <fullName evidence="1">SET domain-containing protein</fullName>
    </recommendedName>
</protein>
<dbReference type="PROSITE" id="PS50280">
    <property type="entry name" value="SET"/>
    <property type="match status" value="1"/>
</dbReference>
<sequence>METCTLGGRLYSLHTISLPPSKEDASQTSISCLLDPDLIPLLPDPLPCASNPNDASLIAVRQTPHKGHAMFAARDIEPGQLIIVEHPALILPSGKFPKEVYDELAARLPEKRRKDLFAMANSRSKESLDLKGRIDEERREIYGGVYPLINRANHSCSPNAGTKWDLASLTMSFYALRHIPAGEEICKTYINPALPRETRMGILRKNYRFTCDCPWCDIRQSAHLNLPEPEEFTPEELDRIAASDRDRATLGTWVFTHPGYKKWSTDLARADDLVISSHLEALSLIDKEGMQGLQNLFVEEIAMCYAILAKVVKLTRVEDPDLQRRFEDWLVDPERRMKKWAWRKRQREQLSKRKDHDDAVIEDVDAFQFLFQYNSD</sequence>
<organism evidence="2 3">
    <name type="scientific">Gymnopilus junonius</name>
    <name type="common">Spectacular rustgill mushroom</name>
    <name type="synonym">Gymnopilus spectabilis subsp. junonius</name>
    <dbReference type="NCBI Taxonomy" id="109634"/>
    <lineage>
        <taxon>Eukaryota</taxon>
        <taxon>Fungi</taxon>
        <taxon>Dikarya</taxon>
        <taxon>Basidiomycota</taxon>
        <taxon>Agaricomycotina</taxon>
        <taxon>Agaricomycetes</taxon>
        <taxon>Agaricomycetidae</taxon>
        <taxon>Agaricales</taxon>
        <taxon>Agaricineae</taxon>
        <taxon>Hymenogastraceae</taxon>
        <taxon>Gymnopilus</taxon>
    </lineage>
</organism>
<dbReference type="InterPro" id="IPR046341">
    <property type="entry name" value="SET_dom_sf"/>
</dbReference>
<dbReference type="SMART" id="SM00317">
    <property type="entry name" value="SET"/>
    <property type="match status" value="1"/>
</dbReference>
<reference evidence="2" key="1">
    <citation type="submission" date="2020-11" db="EMBL/GenBank/DDBJ databases">
        <authorList>
            <consortium name="DOE Joint Genome Institute"/>
            <person name="Ahrendt S."/>
            <person name="Riley R."/>
            <person name="Andreopoulos W."/>
            <person name="LaButti K."/>
            <person name="Pangilinan J."/>
            <person name="Ruiz-duenas F.J."/>
            <person name="Barrasa J.M."/>
            <person name="Sanchez-Garcia M."/>
            <person name="Camarero S."/>
            <person name="Miyauchi S."/>
            <person name="Serrano A."/>
            <person name="Linde D."/>
            <person name="Babiker R."/>
            <person name="Drula E."/>
            <person name="Ayuso-Fernandez I."/>
            <person name="Pacheco R."/>
            <person name="Padilla G."/>
            <person name="Ferreira P."/>
            <person name="Barriuso J."/>
            <person name="Kellner H."/>
            <person name="Castanera R."/>
            <person name="Alfaro M."/>
            <person name="Ramirez L."/>
            <person name="Pisabarro A.G."/>
            <person name="Kuo A."/>
            <person name="Tritt A."/>
            <person name="Lipzen A."/>
            <person name="He G."/>
            <person name="Yan M."/>
            <person name="Ng V."/>
            <person name="Cullen D."/>
            <person name="Martin F."/>
            <person name="Rosso M.-N."/>
            <person name="Henrissat B."/>
            <person name="Hibbett D."/>
            <person name="Martinez A.T."/>
            <person name="Grigoriev I.V."/>
        </authorList>
    </citation>
    <scope>NUCLEOTIDE SEQUENCE</scope>
    <source>
        <strain evidence="2">AH 44721</strain>
    </source>
</reference>